<gene>
    <name evidence="3" type="ORF">CYMTET_37915</name>
</gene>
<feature type="compositionally biased region" description="Basic and acidic residues" evidence="2">
    <location>
        <begin position="36"/>
        <end position="48"/>
    </location>
</feature>
<comment type="caution">
    <text evidence="3">The sequence shown here is derived from an EMBL/GenBank/DDBJ whole genome shotgun (WGS) entry which is preliminary data.</text>
</comment>
<feature type="compositionally biased region" description="Polar residues" evidence="2">
    <location>
        <begin position="139"/>
        <end position="151"/>
    </location>
</feature>
<dbReference type="Proteomes" id="UP001190700">
    <property type="component" value="Unassembled WGS sequence"/>
</dbReference>
<feature type="region of interest" description="Disordered" evidence="2">
    <location>
        <begin position="134"/>
        <end position="156"/>
    </location>
</feature>
<sequence>MWGVNASLAGASDKDSPLLSGEEKSYPATSMSPPRRKPDALNEEKASEMIRTNPTGVAEAWPEMRSSSNRLSPEDGYRSVQIPVRFNYHGGTGDALRPPNSEVRDLRNAFALEKLDASTADASLERKLFATTADPPDVFTTQPDSQSSNLNEKGKMRRMLPDKEAEFEALKAHHAQVLLQGEKLSTRLNAAKAQVASSAVRVLDTLTDILADGPASPFRSTLERLRRTPDCVEDALTELQEVMQLGAATMLTMHEDMKEAQGKLAQHREEDQNRMLQDVIHSEMIQVELRGELQASRAAHESERSLHLDAERARDEAQAELRAAQERLTRESFERVGVGDALLAELAAANNACSVQTAEARAASIKWETAQQQLTAQRELQAELAAARGELERAQAARQEDSMFQEAKADAVTKERDEARSELSRVWTQLTESPMAMPLSVAELGREMMETAVDLRREVIERRRAQIDLCSQHVTAKSDMALLQEQLEAEQNARAADRGRWEEARQQLAETDAKLQQECMTSADVEKARRQLAETEAKLQQQCKESAAAVRGGDSARAELATLVLAMQEDRAALCEAMVAESSEAQSEMVKLWESLCEEKSKHKAAAELAEAERLEKVKLQVALEEERAKGERTARQVDSRDSAVGKLTEDLQCMEVQFRMEHEKARMMEEKIKKQENIIEKLTNDVQVKEVQRKADNEKRYLMQDQVAEVVDAAAADIDELRRVHDERLEMEHFIMAARQYQRRWLRLSFDCWYWLLRSAAVHLRLLARHIRRWQLHIVANILQRWGGWICATKVCLSRAEVLRQDLWAARVAAALLEWAQHAAFELARRCGLLRLLERRELRLKVEVVRMWVVKMVAQRRAMHQMRHVVFSRAAWVVTQWRQRVKTKAASKKSGWRNGRLMKRVLLRQVYMRWKHMANITQRGCKIAMEQWLQRRDRLWRLVLKGWSRFTVLQKRYQKMLKRAVSKRQNTAVENVRRKWQARVHLVKLSKKCVLLGKHRLEGMALLQWEEYARQEVMQGNKWRQSVGAKVVRRMAHGVVGRCLLTWAELAQTQRQQRVLMTRLAQRWKGATMQDVVAEWAHLAGAAKQHAVVLQRALQRMQNGSVAGAWDTWREWVRFVKVTRRCVLVGKHRLEGMALLQWEEYARQEVMQGNKWRQSVGAKVVGRMVHGVVGRCLLTWAELAQTQRRQRVLTTRLAQRWKGATMQDVVAEWAHLAGASKQHAVVVRRALQRMQNGSVAGAWDTWREWVCFVKVTRRCVLLGKHRLEGMALLQWEEYARQEVMQGNKWRQSVGAKVVRRMVHGVVGRCLLTWAELAQTQRRQRVLTTRLAQRWKGATMQDVVAEWAHLAGASKQHAVVVRRALQRMQNGSVAGAWDTWREWVRFVKVTRRCVLVGKHRLEGMALLQWEEYARQEVMQGNKWRQSVGAKVVRRMAHGVVGRCLLTWAELAQTQRQQRVLMTRLAQRWKGATMQDVVAEWAHLAGAAKQHAVVLQRALQRMQNGSVAGAWDTWREWVRGEALLQWEEYARQFAKVARRCVLVGKHRLEGMALLQWEEYARQKQNGSVARAWDTWREWVRFVKVTRRCVLLGKHRLEGMALLQWAEYARQEVMQGNKWRQSVGARVVRRMVQGVVGRCLLTWAELAQTQRQQRVSTTRLAQRWKGAAMQDVVAEWAHLAGASKQHAVVVRRALQRMQNGSVAGAWDTWREWVWRMKVTRRCVLLGKHRLEGMALLQWEEYARQDVVAEWAHLAGASKQHAVVVRRALQRMQNGSVAGAWDTWREWVCFVKVTRRCVLLGKHRLEGMALLQWEEYARQEVMQGNKWRQSVGAKVVRRMVHGVVGRCLLTWAELAQTQRQQRKGVMRMAQRCKGATMQNVVAEWAHLAGAAKQHAVVVRRALQRMQNGSVAGAWDTWREWVRFVKVTQRCVLLGKHRLEGMALLQWEEYARQVRAMKQILQKAERMVGRNAHGLLRWCLLTWAELAQTQRQQGVGVMRMAQRWKGATMQDVMAEWAHLAGAAKQHAVVVRRALQRMQNGSVAGAWDTWREWVRFLTVTRRSVLVGKHRLEGMALLQWEEYARQEVMQRSKLHLSVCAKINWLMAHGVWYKITQVPLSKKDYNYLIEYVRETKNCFV</sequence>
<feature type="region of interest" description="Disordered" evidence="2">
    <location>
        <begin position="1"/>
        <end position="75"/>
    </location>
</feature>
<protein>
    <submittedName>
        <fullName evidence="3">Uncharacterized protein</fullName>
    </submittedName>
</protein>
<dbReference type="EMBL" id="LGRX02025183">
    <property type="protein sequence ID" value="KAK3252809.1"/>
    <property type="molecule type" value="Genomic_DNA"/>
</dbReference>
<feature type="coiled-coil region" evidence="1">
    <location>
        <begin position="307"/>
        <end position="334"/>
    </location>
</feature>
<evidence type="ECO:0000313" key="3">
    <source>
        <dbReference type="EMBL" id="KAK3252809.1"/>
    </source>
</evidence>
<evidence type="ECO:0000256" key="1">
    <source>
        <dbReference type="SAM" id="Coils"/>
    </source>
</evidence>
<evidence type="ECO:0000313" key="4">
    <source>
        <dbReference type="Proteomes" id="UP001190700"/>
    </source>
</evidence>
<accession>A0AAE0CEJ7</accession>
<keyword evidence="4" id="KW-1185">Reference proteome</keyword>
<name>A0AAE0CEJ7_9CHLO</name>
<evidence type="ECO:0000256" key="2">
    <source>
        <dbReference type="SAM" id="MobiDB-lite"/>
    </source>
</evidence>
<proteinExistence type="predicted"/>
<reference evidence="3 4" key="1">
    <citation type="journal article" date="2015" name="Genome Biol. Evol.">
        <title>Comparative Genomics of a Bacterivorous Green Alga Reveals Evolutionary Causalities and Consequences of Phago-Mixotrophic Mode of Nutrition.</title>
        <authorList>
            <person name="Burns J.A."/>
            <person name="Paasch A."/>
            <person name="Narechania A."/>
            <person name="Kim E."/>
        </authorList>
    </citation>
    <scope>NUCLEOTIDE SEQUENCE [LARGE SCALE GENOMIC DNA]</scope>
    <source>
        <strain evidence="3 4">PLY_AMNH</strain>
    </source>
</reference>
<keyword evidence="1" id="KW-0175">Coiled coil</keyword>
<feature type="compositionally biased region" description="Basic and acidic residues" evidence="2">
    <location>
        <begin position="12"/>
        <end position="25"/>
    </location>
</feature>
<feature type="coiled-coil region" evidence="1">
    <location>
        <begin position="666"/>
        <end position="693"/>
    </location>
</feature>
<organism evidence="3 4">
    <name type="scientific">Cymbomonas tetramitiformis</name>
    <dbReference type="NCBI Taxonomy" id="36881"/>
    <lineage>
        <taxon>Eukaryota</taxon>
        <taxon>Viridiplantae</taxon>
        <taxon>Chlorophyta</taxon>
        <taxon>Pyramimonadophyceae</taxon>
        <taxon>Pyramimonadales</taxon>
        <taxon>Pyramimonadaceae</taxon>
        <taxon>Cymbomonas</taxon>
    </lineage>
</organism>